<evidence type="ECO:0000313" key="2">
    <source>
        <dbReference type="Proteomes" id="UP000034616"/>
    </source>
</evidence>
<comment type="caution">
    <text evidence="1">The sequence shown here is derived from an EMBL/GenBank/DDBJ whole genome shotgun (WGS) entry which is preliminary data.</text>
</comment>
<protein>
    <submittedName>
        <fullName evidence="1">Uncharacterized protein</fullName>
    </submittedName>
</protein>
<reference evidence="1 2" key="1">
    <citation type="journal article" date="2015" name="Nature">
        <title>rRNA introns, odd ribosomes, and small enigmatic genomes across a large radiation of phyla.</title>
        <authorList>
            <person name="Brown C.T."/>
            <person name="Hug L.A."/>
            <person name="Thomas B.C."/>
            <person name="Sharon I."/>
            <person name="Castelle C.J."/>
            <person name="Singh A."/>
            <person name="Wilkins M.J."/>
            <person name="Williams K.H."/>
            <person name="Banfield J.F."/>
        </authorList>
    </citation>
    <scope>NUCLEOTIDE SEQUENCE [LARGE SCALE GENOMIC DNA]</scope>
</reference>
<name>A0A0G0UBS9_9BACT</name>
<accession>A0A0G0UBS9</accession>
<gene>
    <name evidence="1" type="ORF">UU35_C0013G0014</name>
</gene>
<dbReference type="EMBL" id="LCAH01000013">
    <property type="protein sequence ID" value="KKR86439.1"/>
    <property type="molecule type" value="Genomic_DNA"/>
</dbReference>
<evidence type="ECO:0000313" key="1">
    <source>
        <dbReference type="EMBL" id="KKR86439.1"/>
    </source>
</evidence>
<dbReference type="Proteomes" id="UP000034616">
    <property type="component" value="Unassembled WGS sequence"/>
</dbReference>
<organism evidence="1 2">
    <name type="scientific">Candidatus Uhrbacteria bacterium GW2011_GWC2_41_11</name>
    <dbReference type="NCBI Taxonomy" id="1618985"/>
    <lineage>
        <taxon>Bacteria</taxon>
        <taxon>Candidatus Uhriibacteriota</taxon>
    </lineage>
</organism>
<sequence length="133" mass="15405">MTKKALVVGDVNYKWIGDFIDHLGGEAIFVEDEQTARKELEDFVSLKHIFHMIIITSLWLPVVSITELMNWKDDDPRLELDSRETGLRLCQHMSELGILQKIPVLFIGSEIIDTEEIRKKLKLMGIQYIPDTH</sequence>
<dbReference type="AlphaFoldDB" id="A0A0G0UBS9"/>
<proteinExistence type="predicted"/>